<evidence type="ECO:0000313" key="2">
    <source>
        <dbReference type="EMBL" id="HHL43167.1"/>
    </source>
</evidence>
<protein>
    <submittedName>
        <fullName evidence="2">Uncharacterized protein</fullName>
    </submittedName>
</protein>
<keyword evidence="1" id="KW-0802">TPR repeat</keyword>
<comment type="caution">
    <text evidence="2">The sequence shown here is derived from an EMBL/GenBank/DDBJ whole genome shotgun (WGS) entry which is preliminary data.</text>
</comment>
<proteinExistence type="predicted"/>
<dbReference type="Proteomes" id="UP000885830">
    <property type="component" value="Unassembled WGS sequence"/>
</dbReference>
<dbReference type="Pfam" id="PF00515">
    <property type="entry name" value="TPR_1"/>
    <property type="match status" value="1"/>
</dbReference>
<dbReference type="PROSITE" id="PS50005">
    <property type="entry name" value="TPR"/>
    <property type="match status" value="1"/>
</dbReference>
<dbReference type="InterPro" id="IPR019734">
    <property type="entry name" value="TPR_rpt"/>
</dbReference>
<dbReference type="SUPFAM" id="SSF48452">
    <property type="entry name" value="TPR-like"/>
    <property type="match status" value="1"/>
</dbReference>
<evidence type="ECO:0000256" key="1">
    <source>
        <dbReference type="PROSITE-ProRule" id="PRU00339"/>
    </source>
</evidence>
<sequence>MNTSPLALKNIVAIGSIIIGGLAFCTNAVAGDTHPQFSVQSNATRAIRSSVNAFHAGKFDKSVAYSRYALKQGLKKSRRSVAYSNLCAAQGVQGHFDKAMEACNQALEVDPANWQALSNRAAVHWLMDNKANAKTDILAAKALNADAPEIRKNVKIFG</sequence>
<organism evidence="2">
    <name type="scientific">Hellea balneolensis</name>
    <dbReference type="NCBI Taxonomy" id="287478"/>
    <lineage>
        <taxon>Bacteria</taxon>
        <taxon>Pseudomonadati</taxon>
        <taxon>Pseudomonadota</taxon>
        <taxon>Alphaproteobacteria</taxon>
        <taxon>Maricaulales</taxon>
        <taxon>Robiginitomaculaceae</taxon>
        <taxon>Hellea</taxon>
    </lineage>
</organism>
<reference evidence="2" key="1">
    <citation type="journal article" date="2020" name="mSystems">
        <title>Genome- and Community-Level Interaction Insights into Carbon Utilization and Element Cycling Functions of Hydrothermarchaeota in Hydrothermal Sediment.</title>
        <authorList>
            <person name="Zhou Z."/>
            <person name="Liu Y."/>
            <person name="Xu W."/>
            <person name="Pan J."/>
            <person name="Luo Z.H."/>
            <person name="Li M."/>
        </authorList>
    </citation>
    <scope>NUCLEOTIDE SEQUENCE [LARGE SCALE GENOMIC DNA]</scope>
    <source>
        <strain evidence="2">HyVt-485</strain>
    </source>
</reference>
<dbReference type="InterPro" id="IPR011990">
    <property type="entry name" value="TPR-like_helical_dom_sf"/>
</dbReference>
<dbReference type="EMBL" id="DRMJ01000313">
    <property type="protein sequence ID" value="HHL43167.1"/>
    <property type="molecule type" value="Genomic_DNA"/>
</dbReference>
<dbReference type="SMART" id="SM00028">
    <property type="entry name" value="TPR"/>
    <property type="match status" value="2"/>
</dbReference>
<feature type="repeat" description="TPR" evidence="1">
    <location>
        <begin position="80"/>
        <end position="113"/>
    </location>
</feature>
<dbReference type="AlphaFoldDB" id="A0A7C5R7L8"/>
<accession>A0A7C5R7L8</accession>
<dbReference type="Gene3D" id="1.25.40.10">
    <property type="entry name" value="Tetratricopeptide repeat domain"/>
    <property type="match status" value="1"/>
</dbReference>
<gene>
    <name evidence="2" type="ORF">ENJ42_06085</name>
</gene>
<name>A0A7C5R7L8_9PROT</name>